<evidence type="ECO:0000313" key="10">
    <source>
        <dbReference type="Proteomes" id="UP000032408"/>
    </source>
</evidence>
<dbReference type="Gene3D" id="3.40.50.12780">
    <property type="entry name" value="N-terminal domain of ligase-like"/>
    <property type="match status" value="1"/>
</dbReference>
<dbReference type="Proteomes" id="UP000032408">
    <property type="component" value="Chromosome"/>
</dbReference>
<evidence type="ECO:0000256" key="1">
    <source>
        <dbReference type="ARBA" id="ARBA00006432"/>
    </source>
</evidence>
<keyword evidence="4" id="KW-0547">Nucleotide-binding</keyword>
<dbReference type="KEGG" id="nin:NADRNF5_1187"/>
<reference evidence="10" key="1">
    <citation type="submission" date="2015-03" db="EMBL/GenBank/DDBJ databases">
        <title>Characterization of two novel Thaumarchaeota isolated from the Northern Adriatic Sea.</title>
        <authorList>
            <person name="Bayer B."/>
            <person name="Vojvoda J."/>
            <person name="Offre P."/>
            <person name="Srivastava A."/>
            <person name="Elisabeth N."/>
            <person name="Garcia J.A.L."/>
            <person name="Schleper C."/>
            <person name="Herndl G.J."/>
        </authorList>
    </citation>
    <scope>NUCLEOTIDE SEQUENCE [LARGE SCALE GENOMIC DNA]</scope>
    <source>
        <strain evidence="10">NF5</strain>
    </source>
</reference>
<name>A0A0D5C3G5_9ARCH</name>
<dbReference type="Pfam" id="PF16177">
    <property type="entry name" value="ACAS_N"/>
    <property type="match status" value="1"/>
</dbReference>
<evidence type="ECO:0000256" key="2">
    <source>
        <dbReference type="ARBA" id="ARBA00013275"/>
    </source>
</evidence>
<feature type="domain" description="AMP-dependent synthetase/ligase" evidence="6">
    <location>
        <begin position="89"/>
        <end position="475"/>
    </location>
</feature>
<dbReference type="InterPro" id="IPR020845">
    <property type="entry name" value="AMP-binding_CS"/>
</dbReference>
<dbReference type="InterPro" id="IPR000873">
    <property type="entry name" value="AMP-dep_synth/lig_dom"/>
</dbReference>
<dbReference type="InterPro" id="IPR032387">
    <property type="entry name" value="ACAS_N"/>
</dbReference>
<dbReference type="PANTHER" id="PTHR24095">
    <property type="entry name" value="ACETYL-COENZYME A SYNTHETASE"/>
    <property type="match status" value="1"/>
</dbReference>
<dbReference type="EC" id="6.2.1.1" evidence="2"/>
<evidence type="ECO:0000256" key="4">
    <source>
        <dbReference type="ARBA" id="ARBA00022741"/>
    </source>
</evidence>
<dbReference type="Pfam" id="PF00501">
    <property type="entry name" value="AMP-binding"/>
    <property type="match status" value="1"/>
</dbReference>
<dbReference type="Pfam" id="PF13193">
    <property type="entry name" value="AMP-binding_C"/>
    <property type="match status" value="1"/>
</dbReference>
<evidence type="ECO:0000259" key="7">
    <source>
        <dbReference type="Pfam" id="PF13193"/>
    </source>
</evidence>
<dbReference type="Gene3D" id="3.30.300.30">
    <property type="match status" value="1"/>
</dbReference>
<dbReference type="RefSeq" id="WP_048116155.1">
    <property type="nucleotide sequence ID" value="NZ_CP011070.1"/>
</dbReference>
<sequence length="641" mass="72066">MSNFEFIPNEKQIHESNIFQFMKKHGISTLEELSQKAKEDLEWFWESVDKDIGIVWDAPYTKTLDVSKGIAWSKWFVNGKTNIYKSSVEKYAKIYPKKIAYHFVSEDGSTSEISYSELNSKVSKLANALKSLGVKKGDVIAIYLPMIEEAILAILAASKIGAIQTTIFSGYSSQSLHVRLQDCKAKILFISDGFYRKGKPISQKEIMETAIKNTNVEKTILVSYKGVDSHTESENIISFENIMSSHDDFCATEIMDSEDPLFILYTSGTTGNPKGVIHSHGGFSVFAGHQSAYLIDTHENDVLFWPADIGWITGQVWNVYGLLIMGASAVIYDGALDYPTPDRVWKMLSDYDATIFGISPTAVRLFKKNNVEPRKLFSLDKIKNIPTTGEPLDEDSWWWLFDKVGNKKIPIMNLSGGTEIGGAMLSVFPGMKLKPSSVGIPVPGMNLDVFDEDGNSVRNENGYLVIKFPWPAMTRGLLNDDARYIETYWSRFENIWFHGDYVFVDDDNLWYMRGRTDDVINISGHRMSTAEIEHTVISHEKISDAASVAIPDEITGEAIVIFFVADNKSETDLETEISKYISEKIGKVAKPKFVFQMSDLPKTRTGKIMRRVLKSKLLGMDMGDLSSLENPQVLDEITKLG</sequence>
<evidence type="ECO:0000259" key="6">
    <source>
        <dbReference type="Pfam" id="PF00501"/>
    </source>
</evidence>
<protein>
    <recommendedName>
        <fullName evidence="2">acetate--CoA ligase</fullName>
        <ecNumber evidence="2">6.2.1.1</ecNumber>
    </recommendedName>
</protein>
<gene>
    <name evidence="9" type="ORF">NADRNF5_1187</name>
</gene>
<dbReference type="OrthoDB" id="371752at2157"/>
<dbReference type="SUPFAM" id="SSF56801">
    <property type="entry name" value="Acetyl-CoA synthetase-like"/>
    <property type="match status" value="1"/>
</dbReference>
<dbReference type="GO" id="GO:0006085">
    <property type="term" value="P:acetyl-CoA biosynthetic process"/>
    <property type="evidence" value="ECO:0007669"/>
    <property type="project" value="TreeGrafter"/>
</dbReference>
<dbReference type="GO" id="GO:0003987">
    <property type="term" value="F:acetate-CoA ligase activity"/>
    <property type="evidence" value="ECO:0007669"/>
    <property type="project" value="UniProtKB-EC"/>
</dbReference>
<keyword evidence="10" id="KW-1185">Reference proteome</keyword>
<evidence type="ECO:0000256" key="3">
    <source>
        <dbReference type="ARBA" id="ARBA00022598"/>
    </source>
</evidence>
<keyword evidence="3 9" id="KW-0436">Ligase</keyword>
<evidence type="ECO:0000256" key="5">
    <source>
        <dbReference type="ARBA" id="ARBA00022840"/>
    </source>
</evidence>
<feature type="domain" description="AMP-binding enzyme C-terminal" evidence="7">
    <location>
        <begin position="531"/>
        <end position="607"/>
    </location>
</feature>
<dbReference type="InterPro" id="IPR042099">
    <property type="entry name" value="ANL_N_sf"/>
</dbReference>
<accession>A0A0D5C3G5</accession>
<evidence type="ECO:0000313" key="9">
    <source>
        <dbReference type="EMBL" id="AJW70875.1"/>
    </source>
</evidence>
<dbReference type="InterPro" id="IPR025110">
    <property type="entry name" value="AMP-bd_C"/>
</dbReference>
<dbReference type="InterPro" id="IPR045851">
    <property type="entry name" value="AMP-bd_C_sf"/>
</dbReference>
<dbReference type="EMBL" id="CP011070">
    <property type="protein sequence ID" value="AJW70875.1"/>
    <property type="molecule type" value="Genomic_DNA"/>
</dbReference>
<dbReference type="GeneID" id="24820386"/>
<dbReference type="PROSITE" id="PS00455">
    <property type="entry name" value="AMP_BINDING"/>
    <property type="match status" value="1"/>
</dbReference>
<organism evidence="9 10">
    <name type="scientific">Nitrosopumilus adriaticus</name>
    <dbReference type="NCBI Taxonomy" id="1580092"/>
    <lineage>
        <taxon>Archaea</taxon>
        <taxon>Nitrososphaerota</taxon>
        <taxon>Nitrososphaeria</taxon>
        <taxon>Nitrosopumilales</taxon>
        <taxon>Nitrosopumilaceae</taxon>
        <taxon>Nitrosopumilus</taxon>
    </lineage>
</organism>
<dbReference type="GO" id="GO:0005524">
    <property type="term" value="F:ATP binding"/>
    <property type="evidence" value="ECO:0007669"/>
    <property type="project" value="UniProtKB-KW"/>
</dbReference>
<proteinExistence type="inferred from homology"/>
<feature type="domain" description="Acetyl-coenzyme A synthetase N-terminal" evidence="8">
    <location>
        <begin position="31"/>
        <end position="83"/>
    </location>
</feature>
<comment type="similarity">
    <text evidence="1">Belongs to the ATP-dependent AMP-binding enzyme family.</text>
</comment>
<dbReference type="HOGENOM" id="CLU_000022_3_6_2"/>
<dbReference type="STRING" id="1580092.NADRNF5_1187"/>
<evidence type="ECO:0000259" key="8">
    <source>
        <dbReference type="Pfam" id="PF16177"/>
    </source>
</evidence>
<dbReference type="AlphaFoldDB" id="A0A0D5C3G5"/>
<reference evidence="9 10" key="2">
    <citation type="journal article" date="2016" name="ISME J.">
        <title>Physiological and genomic characterization of two novel marine thaumarchaeal strains indicates niche differentiation.</title>
        <authorList>
            <person name="Bayer B."/>
            <person name="Vojvoda J."/>
            <person name="Offre P."/>
            <person name="Alves R.J."/>
            <person name="Elisabeth N.H."/>
            <person name="Garcia J.A."/>
            <person name="Volland J.M."/>
            <person name="Srivastava A."/>
            <person name="Schleper C."/>
            <person name="Herndl G.J."/>
        </authorList>
    </citation>
    <scope>NUCLEOTIDE SEQUENCE [LARGE SCALE GENOMIC DNA]</scope>
    <source>
        <strain evidence="9 10">NF5</strain>
    </source>
</reference>
<keyword evidence="5" id="KW-0067">ATP-binding</keyword>
<dbReference type="PANTHER" id="PTHR24095:SF14">
    <property type="entry name" value="ACETYL-COENZYME A SYNTHETASE 1"/>
    <property type="match status" value="1"/>
</dbReference>